<dbReference type="GO" id="GO:0043164">
    <property type="term" value="P:Gram-negative-bacterium-type cell wall biogenesis"/>
    <property type="evidence" value="ECO:0007669"/>
    <property type="project" value="TreeGrafter"/>
</dbReference>
<dbReference type="InterPro" id="IPR003848">
    <property type="entry name" value="DUF218"/>
</dbReference>
<dbReference type="Pfam" id="PF02698">
    <property type="entry name" value="DUF218"/>
    <property type="match status" value="1"/>
</dbReference>
<keyword evidence="1" id="KW-0812">Transmembrane</keyword>
<evidence type="ECO:0000313" key="3">
    <source>
        <dbReference type="EMBL" id="ALE03172.1"/>
    </source>
</evidence>
<feature type="domain" description="DUF218" evidence="2">
    <location>
        <begin position="49"/>
        <end position="186"/>
    </location>
</feature>
<protein>
    <submittedName>
        <fullName evidence="3">YdcF-like protein</fullName>
    </submittedName>
</protein>
<keyword evidence="4" id="KW-1185">Reference proteome</keyword>
<dbReference type="PATRIC" id="fig|1318743.3.peg.369"/>
<sequence>MKYYKLFFRYCSPTILIFSIVLLFICVDFIIFSEKVRYLEPQSPLPEADAIIVLTGGHNRITTGLHLLQKGLGSRLLISGVNTKIDPKRLIDTALIDPLLLACCVDFGHQATNTRGNAEESASWIKQYNYKTVYIVTHDYHMARSLLEFKQLIPQVSFIPYPIKDRETVDFIKQMNQIRIITSEYLKNIYVRIRTLLNLGKPTSTNISDAAIDFQILKDMNFTAIKVIG</sequence>
<dbReference type="GO" id="GO:0000270">
    <property type="term" value="P:peptidoglycan metabolic process"/>
    <property type="evidence" value="ECO:0007669"/>
    <property type="project" value="TreeGrafter"/>
</dbReference>
<dbReference type="STRING" id="1318743.PU02_0358"/>
<keyword evidence="1" id="KW-0472">Membrane</keyword>
<dbReference type="InterPro" id="IPR014729">
    <property type="entry name" value="Rossmann-like_a/b/a_fold"/>
</dbReference>
<organism evidence="3 4">
    <name type="scientific">Bartonella ancashensis</name>
    <dbReference type="NCBI Taxonomy" id="1318743"/>
    <lineage>
        <taxon>Bacteria</taxon>
        <taxon>Pseudomonadati</taxon>
        <taxon>Pseudomonadota</taxon>
        <taxon>Alphaproteobacteria</taxon>
        <taxon>Hyphomicrobiales</taxon>
        <taxon>Bartonellaceae</taxon>
        <taxon>Bartonella</taxon>
    </lineage>
</organism>
<evidence type="ECO:0000313" key="4">
    <source>
        <dbReference type="Proteomes" id="UP000057213"/>
    </source>
</evidence>
<dbReference type="KEGG" id="banc:PU02_0358"/>
<evidence type="ECO:0000256" key="1">
    <source>
        <dbReference type="SAM" id="Phobius"/>
    </source>
</evidence>
<dbReference type="GO" id="GO:0005886">
    <property type="term" value="C:plasma membrane"/>
    <property type="evidence" value="ECO:0007669"/>
    <property type="project" value="TreeGrafter"/>
</dbReference>
<dbReference type="PANTHER" id="PTHR30336:SF4">
    <property type="entry name" value="ENVELOPE BIOGENESIS FACTOR ELYC"/>
    <property type="match status" value="1"/>
</dbReference>
<dbReference type="InterPro" id="IPR051599">
    <property type="entry name" value="Cell_Envelope_Assoc"/>
</dbReference>
<keyword evidence="1" id="KW-1133">Transmembrane helix</keyword>
<dbReference type="OrthoDB" id="9812311at2"/>
<dbReference type="RefSeq" id="WP_071628355.1">
    <property type="nucleotide sequence ID" value="NZ_CP010401.1"/>
</dbReference>
<dbReference type="AlphaFoldDB" id="A0A0M4LS36"/>
<dbReference type="Gene3D" id="3.40.50.620">
    <property type="entry name" value="HUPs"/>
    <property type="match status" value="1"/>
</dbReference>
<evidence type="ECO:0000259" key="2">
    <source>
        <dbReference type="Pfam" id="PF02698"/>
    </source>
</evidence>
<dbReference type="Proteomes" id="UP000057213">
    <property type="component" value="Chromosome"/>
</dbReference>
<name>A0A0M4LS36_9HYPH</name>
<reference evidence="3 4" key="1">
    <citation type="journal article" date="2015" name="Genome Announc.">
        <title>Complete Genome Sequence of Bartonella ancashensis Strain 20.00, Isolated from the Blood of a Patient with Verruga Peruana.</title>
        <authorList>
            <person name="Hang J."/>
            <person name="Mullins K.E."/>
            <person name="Clifford R.J."/>
            <person name="Onmus-Leone F."/>
            <person name="Yang Y."/>
            <person name="Jiang J."/>
            <person name="Leguia M."/>
            <person name="Kasper M.R."/>
            <person name="Maguina C."/>
            <person name="Lesho E.P."/>
            <person name="Jarman R.G."/>
            <person name="Richards A.L."/>
            <person name="Blazes D."/>
        </authorList>
    </citation>
    <scope>NUCLEOTIDE SEQUENCE [LARGE SCALE GENOMIC DNA]</scope>
    <source>
        <strain evidence="3 4">20.00</strain>
    </source>
</reference>
<dbReference type="CDD" id="cd06259">
    <property type="entry name" value="YdcF-like"/>
    <property type="match status" value="1"/>
</dbReference>
<gene>
    <name evidence="3" type="ORF">PU02_0358</name>
</gene>
<accession>A0A0M4LS36</accession>
<proteinExistence type="predicted"/>
<dbReference type="PANTHER" id="PTHR30336">
    <property type="entry name" value="INNER MEMBRANE PROTEIN, PROBABLE PERMEASE"/>
    <property type="match status" value="1"/>
</dbReference>
<feature type="transmembrane region" description="Helical" evidence="1">
    <location>
        <begin position="7"/>
        <end position="32"/>
    </location>
</feature>
<dbReference type="EMBL" id="CP010401">
    <property type="protein sequence ID" value="ALE03172.1"/>
    <property type="molecule type" value="Genomic_DNA"/>
</dbReference>